<dbReference type="EMBL" id="JAHESF010000017">
    <property type="protein sequence ID" value="MBT1698770.1"/>
    <property type="molecule type" value="Genomic_DNA"/>
</dbReference>
<dbReference type="RefSeq" id="WP_254165550.1">
    <property type="nucleotide sequence ID" value="NZ_JAHESF010000017.1"/>
</dbReference>
<gene>
    <name evidence="1" type="ORF">KK083_17895</name>
</gene>
<proteinExistence type="predicted"/>
<reference evidence="1 2" key="1">
    <citation type="submission" date="2021-05" db="EMBL/GenBank/DDBJ databases">
        <title>A Polyphasic approach of four new species of the genus Ohtaekwangia: Ohtaekwangia histidinii sp. nov., Ohtaekwangia cretensis sp. nov., Ohtaekwangia indiensis sp. nov., Ohtaekwangia reichenbachii sp. nov. from diverse environment.</title>
        <authorList>
            <person name="Octaviana S."/>
        </authorList>
    </citation>
    <scope>NUCLEOTIDE SEQUENCE [LARGE SCALE GENOMIC DNA]</scope>
    <source>
        <strain evidence="1 2">PWU4</strain>
    </source>
</reference>
<comment type="caution">
    <text evidence="1">The sequence shown here is derived from an EMBL/GenBank/DDBJ whole genome shotgun (WGS) entry which is preliminary data.</text>
</comment>
<evidence type="ECO:0000313" key="1">
    <source>
        <dbReference type="EMBL" id="MBT1698770.1"/>
    </source>
</evidence>
<protein>
    <submittedName>
        <fullName evidence="1">Uncharacterized protein</fullName>
    </submittedName>
</protein>
<dbReference type="AlphaFoldDB" id="A0AAP2GQB2"/>
<dbReference type="Proteomes" id="UP001319200">
    <property type="component" value="Unassembled WGS sequence"/>
</dbReference>
<accession>A0AAP2GQB2</accession>
<name>A0AAP2GQB2_9BACT</name>
<keyword evidence="2" id="KW-1185">Reference proteome</keyword>
<sequence length="78" mass="9447">MGTPDEIPHEFEELVILFLEKRITDEQISSLEEWLEKDDIYLYYFDEINTIYQLGIVQRLNPEKMKQVWEKVVKKLKG</sequence>
<organism evidence="1 2">
    <name type="scientific">Chryseosolibacter histidini</name>
    <dbReference type="NCBI Taxonomy" id="2782349"/>
    <lineage>
        <taxon>Bacteria</taxon>
        <taxon>Pseudomonadati</taxon>
        <taxon>Bacteroidota</taxon>
        <taxon>Cytophagia</taxon>
        <taxon>Cytophagales</taxon>
        <taxon>Chryseotaleaceae</taxon>
        <taxon>Chryseosolibacter</taxon>
    </lineage>
</organism>
<evidence type="ECO:0000313" key="2">
    <source>
        <dbReference type="Proteomes" id="UP001319200"/>
    </source>
</evidence>